<dbReference type="PROSITE" id="PS51545">
    <property type="entry name" value="PIK_HELICAL"/>
    <property type="match status" value="1"/>
</dbReference>
<dbReference type="Proteomes" id="UP000605970">
    <property type="component" value="Unassembled WGS sequence"/>
</dbReference>
<feature type="region of interest" description="Disordered" evidence="16">
    <location>
        <begin position="2594"/>
        <end position="2620"/>
    </location>
</feature>
<name>A0A8T0A0G6_9BILA</name>
<feature type="transmembrane region" description="Helical" evidence="17">
    <location>
        <begin position="2838"/>
        <end position="2856"/>
    </location>
</feature>
<feature type="transmembrane region" description="Helical" evidence="17">
    <location>
        <begin position="2302"/>
        <end position="2331"/>
    </location>
</feature>
<dbReference type="InterPro" id="IPR018490">
    <property type="entry name" value="cNMP-bd_dom_sf"/>
</dbReference>
<dbReference type="Pfam" id="PF16526">
    <property type="entry name" value="CLZ"/>
    <property type="match status" value="1"/>
</dbReference>
<evidence type="ECO:0000256" key="3">
    <source>
        <dbReference type="ARBA" id="ARBA00008062"/>
    </source>
</evidence>
<protein>
    <recommendedName>
        <fullName evidence="14">Protein orai</fullName>
    </recommendedName>
    <alternativeName>
        <fullName evidence="15">Store-operated calcium channel</fullName>
    </alternativeName>
</protein>
<keyword evidence="4" id="KW-0813">Transport</keyword>
<dbReference type="FunFam" id="1.20.140.140:FF:000003">
    <property type="entry name" value="Protein orai"/>
    <property type="match status" value="1"/>
</dbReference>
<dbReference type="PROSITE" id="PS50042">
    <property type="entry name" value="CNMP_BINDING_3"/>
    <property type="match status" value="1"/>
</dbReference>
<dbReference type="InterPro" id="IPR038350">
    <property type="entry name" value="Orai_sf"/>
</dbReference>
<dbReference type="GO" id="GO:0030553">
    <property type="term" value="F:cGMP binding"/>
    <property type="evidence" value="ECO:0007669"/>
    <property type="project" value="TreeGrafter"/>
</dbReference>
<feature type="transmembrane region" description="Helical" evidence="17">
    <location>
        <begin position="2381"/>
        <end position="2406"/>
    </location>
</feature>
<gene>
    <name evidence="21" type="ORF">Mgra_00001726</name>
</gene>
<evidence type="ECO:0000256" key="6">
    <source>
        <dbReference type="ARBA" id="ARBA00022692"/>
    </source>
</evidence>
<dbReference type="SMART" id="SM00146">
    <property type="entry name" value="PI3Kc"/>
    <property type="match status" value="1"/>
</dbReference>
<dbReference type="InterPro" id="IPR018936">
    <property type="entry name" value="PI3/4_kinase_CS"/>
</dbReference>
<dbReference type="InterPro" id="IPR000403">
    <property type="entry name" value="PI3/4_kinase_cat_dom"/>
</dbReference>
<evidence type="ECO:0000259" key="18">
    <source>
        <dbReference type="PROSITE" id="PS50042"/>
    </source>
</evidence>
<dbReference type="Pfam" id="PF07856">
    <property type="entry name" value="Orai-1"/>
    <property type="match status" value="1"/>
</dbReference>
<dbReference type="OrthoDB" id="10264149at2759"/>
<comment type="subcellular location">
    <subcellularLocation>
        <location evidence="1">Membrane</location>
        <topology evidence="1">Multi-pass membrane protein</topology>
    </subcellularLocation>
</comment>
<comment type="caution">
    <text evidence="21">The sequence shown here is derived from an EMBL/GenBank/DDBJ whole genome shotgun (WGS) entry which is preliminary data.</text>
</comment>
<dbReference type="PROSITE" id="PS50290">
    <property type="entry name" value="PI3_4_KINASE_3"/>
    <property type="match status" value="1"/>
</dbReference>
<feature type="transmembrane region" description="Helical" evidence="17">
    <location>
        <begin position="2915"/>
        <end position="2937"/>
    </location>
</feature>
<evidence type="ECO:0000256" key="10">
    <source>
        <dbReference type="ARBA" id="ARBA00023136"/>
    </source>
</evidence>
<feature type="domain" description="Cyclic nucleotide-binding" evidence="18">
    <location>
        <begin position="3019"/>
        <end position="3087"/>
    </location>
</feature>
<feature type="region of interest" description="Disordered" evidence="16">
    <location>
        <begin position="2192"/>
        <end position="2237"/>
    </location>
</feature>
<feature type="compositionally biased region" description="Polar residues" evidence="16">
    <location>
        <begin position="2199"/>
        <end position="2230"/>
    </location>
</feature>
<feature type="domain" description="PI3K/PI4K catalytic" evidence="19">
    <location>
        <begin position="1901"/>
        <end position="2173"/>
    </location>
</feature>
<dbReference type="Pfam" id="PF00613">
    <property type="entry name" value="PI3Ka"/>
    <property type="match status" value="1"/>
</dbReference>
<feature type="compositionally biased region" description="Low complexity" evidence="16">
    <location>
        <begin position="2500"/>
        <end position="2510"/>
    </location>
</feature>
<dbReference type="InterPro" id="IPR042236">
    <property type="entry name" value="PI3K_accessory_sf"/>
</dbReference>
<feature type="compositionally biased region" description="Low complexity" evidence="16">
    <location>
        <begin position="1890"/>
        <end position="1906"/>
    </location>
</feature>
<evidence type="ECO:0000256" key="7">
    <source>
        <dbReference type="ARBA" id="ARBA00022777"/>
    </source>
</evidence>
<keyword evidence="8 17" id="KW-1133">Transmembrane helix</keyword>
<dbReference type="PROSITE" id="PS00915">
    <property type="entry name" value="PI3_4_KINASE_1"/>
    <property type="match status" value="1"/>
</dbReference>
<evidence type="ECO:0000256" key="1">
    <source>
        <dbReference type="ARBA" id="ARBA00004141"/>
    </source>
</evidence>
<reference evidence="21" key="1">
    <citation type="journal article" date="2020" name="Ecol. Evol.">
        <title>Genome structure and content of the rice root-knot nematode (Meloidogyne graminicola).</title>
        <authorList>
            <person name="Phan N.T."/>
            <person name="Danchin E.G.J."/>
            <person name="Klopp C."/>
            <person name="Perfus-Barbeoch L."/>
            <person name="Kozlowski D.K."/>
            <person name="Koutsovoulos G.D."/>
            <person name="Lopez-Roques C."/>
            <person name="Bouchez O."/>
            <person name="Zahm M."/>
            <person name="Besnard G."/>
            <person name="Bellafiore S."/>
        </authorList>
    </citation>
    <scope>NUCLEOTIDE SEQUENCE</scope>
    <source>
        <strain evidence="21">VN-18</strain>
    </source>
</reference>
<sequence>METNFNFNNRCCIALCLSKQSDLSFTQAKTQLLAQLFNGIENTPFNHNVRSALLSTGVYVLYSSGKHVEPFSKFLANSLLLLPQLRWYDDAEIDKSNKITIHEQFTFCFNTILSDVAAHFPHVRDIIINSQIELMEQLILKIANFNEQYDNSVTKGDENKIDTKVDLMKLACILIGILRSIGRFNDNLSSPLFSFIYSKPFDIISNKNSKEQHCTSNLSLNTDSSNWFWNDQKTEESNLQRKLFTRHGSSFLNTRKKGTAKFSFCFDEICRINNNIKRLLNFDLLRQLDLYSEEVFLSFELRKFPYKTISETFILVSLTFMRDILSYFTIGEKDGEIPESFANEVNDFTLSIFNYGQEAITVQSQLDDRQQANTIDRKLRANVHKNLHVDKEVVVNRIKMLVIGNSICLELIVWSSNDENDGDKICGTISDKMWMPHKHVLAHMPVNVMALEALGSMAEKFPALANTLIIPLLCKFLLEPCPILVKISSETKSKSEQHQESRARTEMIAARKRLGLSSLRSSAINSLSRALKSGMTIDKNRLQACLTTLSGRLYTILSENNRHVSLISENIISTLGKLGVSFVDEPNSSEIIFQIFIQRFSNPPSQLDNYIVYSLADMWISGTKIIYDKIIKLFTRITIESSSRVYSTDLINSRYSHVTLSVDNALARIASSIESDEQKMTFLMSLLELFIQLGLEGERVGEKMHKFTVKKSAGAGNLGVLIPKINSLLERMDPIIEPSIRLKNYFRDFWFYSVILGFAFPSGLWPEEWYKAICKIATKSPTLLPIDNFKTEMIENTAIKLQGITPAELLEVRNLLSTEFKQNAEVSTIVSRLDIGYCVYLLAVCRLEKMRVCNSDNLDSIRYNFLYLENRGARKDKTGIWQCLLSNSIIIFDEFLSVRMRKNSINDSKIRKELESLAQYLLIQFNNILREIRRVADVCLAKLIDSFPFLLWSGNVLTTALQIMKALIKIIEEDSCCTQSTIEFPQMGLSIQLQDTLDGRKSVAKDFTKRCEQILCEAVKWAPGLTNSHLLEFIRTTDSITDKSLRLTINTVLACTKREIINSLFVGGTTSTMFTTTTTNNDSVSIGSTMINTDTLVSSGPVDISTYLSALNQRSDYLGQIKGMFEMTKKQNYMYYPEICDNIDETTHKSLSDYLEEQFETALKLNESNCLEKPLQLMTAYFMFCNEINQKILHSIIWAPLRHFTEQTLRLCVICWNWILATREDVQIDFLQQMASCWEVVAKRSFGIFNRSFDKFDSPVSIEHAVKRPIIDTGAHDVWINFLSEQVSLAKYCGQEQNDLLEMMFLKTFSMQVGDNSPVPNLAIDKIMFSSAFDAGAKTPLISRNISALGPRFRLLSTALTMVQEEAGGSRISKNILRQRIYSVAFDYFSVSPQTPLHKGIILQNEIKSIVSFWKALYADSKYIRRESFTTNDPELSFTNLQQLINNGQYSNEASKLQTWGSSVPRASSVWASSAAISESRTFQNGATVTSTDSLGRPHSKTNGENTQLIDRQMKNLLRKRQLLLIYLVNEIERLYAWLFPRGDLLEPGEVEFDQYLKTTLGGEFQSRPDQKQMRENAKFAWEISPEMAVHMASRFRMYSIVSIVIQELVRAYPEQVSHMPEALPLFLGDPLTDYDRIELTHLLTWARCSPVQALSLLCPRIHNIHTITIKYAVRVLKSYPCDVLIQYIPQIVQTIRWDKNGFIANFILHLAAHSQPLAHQLLWNMHSNMYIDEDAKVEDPIMYKPLKEIVNKILGRLEGAARNFYLSESDFVDRITNISGIIKSVPKGEARKKACFKALSDIKLNSLVYLPSNPDYILLEIIYSSASPMQSAAKAPYLVQFKMRYCGVETVERIALEAYKQTTPEIVAISSNKGHHRKPSKTKNILNFSPSHSSKNESNTSESSPILNNLSNENFVIDGTSPCTKSISLKSAIFKVGDDVRQDVLALQLMQLIQKICSTADLDIQLFPYKVVSTNPGCGVIECVPDSKSRDQLGRQTDYGLFEYFVAKYGDENSKGFQRARRNFIKSMAAYSVFSFLLQVKDRHNGNIMLNSGGSIIHIDFGFMFESSPGGNLGFEPDFKLSQEMVDIMGHRMESGPFREFADRCVQVYLATRPYYNMQTISNDKRKIHPLKVAQVSTISNESGQRRSFGSQSDLQSNRFGHEEVSLYGGLRPNVNNLSVNLKSNGDPFLNNIKDLKQQSPNSRASSQSTIPIYNSSNNKLTPQQSNIPTPFPSPGNLPSYSTITRLHKLHRGELSINEKYRYDLSRAQLKASSRTSALLSGFAMIALVELQYLPDTPKPLLIMLGVVTTLLVSVHLLALMMSTCLLPYIEANGCTQDSPHIKLRFYIELSWFFSTCVGLLLFLLEIGVIFFVKFNAIGYIFAAYITTGMLVPVLIIFIVISYLIHRNRHLFAHYLYLLFYYNYALYDNNVQNSLMKKKIKSSFKGDNVATKNSQSTSRQRVFSARVFSASQSRSPFNVDDQEKPNTSGFQHNLTETISNNSNNQLNKQKGSKRKWQRHLAGEIVSDVDDEHFDENEVNVEQQLQNKQLKDEKEMIKVDGKRNRKNNLKQQQSLDVELFHKCRKKTIKVEPLRFSPSPSFGKEENCKNTDKDGGGKSFSSTLDIQLAEPGKSISRFRGRNRILDENALEQANFMSKFGMSGTGIQSENVVNQQSISNDDNRRNWFSKIVFDSNDPEYYHWIALVSFAYVYNLLVVIARVVFVDLAAGRLWILWLILDLLADSSYAADMFVRSRTGYLEQGLLVRDCAKIRYLYIRSRQFLIDIASLLPIDHFCLMVLWRPLPHFRFNRLLKRERIQRFMEQTETRTSMPNAFRVGVVVWYIAVIIHWNACFYFFISESIGLGTDPWVYGAQNKQSLPDGINDTLTRRYIYSFYWSTLILTTIGEVPGPQQNVEYAFVTIDLMCGVLIFATIVGNVGSMISNVSAGRTDFQNKIDSIKQYMDLRGVGKQLEMRVIKWFDYLWANKQGLADAQVLKVLPNKLQAEIAMHVHFETLRKVRIFQDCEAGLLAELVLKLQLQVFSPNDYVCRKGDIGREMYIVKRGMLQVVSDDGSKVFATLVEGAVFGELTANVRSVGYTDLFVLNKVDLWIALREYPEARKVLINKGRELLRKDNLLDENAPEEQKSAEEMTEELQSSVRILQIRIARLLAEQTNTETKLRERISYLESKLRKYAVLAKEKEAQLEDGDVEDFGEEE</sequence>
<evidence type="ECO:0000256" key="2">
    <source>
        <dbReference type="ARBA" id="ARBA00006209"/>
    </source>
</evidence>
<feature type="compositionally biased region" description="Basic and acidic residues" evidence="16">
    <location>
        <begin position="2602"/>
        <end position="2615"/>
    </location>
</feature>
<dbReference type="InterPro" id="IPR014710">
    <property type="entry name" value="RmlC-like_jellyroll"/>
</dbReference>
<dbReference type="CDD" id="cd00038">
    <property type="entry name" value="CAP_ED"/>
    <property type="match status" value="1"/>
</dbReference>
<dbReference type="Pfam" id="PF00454">
    <property type="entry name" value="PI3_PI4_kinase"/>
    <property type="match status" value="1"/>
</dbReference>
<feature type="compositionally biased region" description="Polar residues" evidence="16">
    <location>
        <begin position="2486"/>
        <end position="2499"/>
    </location>
</feature>
<evidence type="ECO:0000256" key="17">
    <source>
        <dbReference type="SAM" id="Phobius"/>
    </source>
</evidence>
<evidence type="ECO:0000256" key="8">
    <source>
        <dbReference type="ARBA" id="ARBA00022989"/>
    </source>
</evidence>
<dbReference type="InterPro" id="IPR011009">
    <property type="entry name" value="Kinase-like_dom_sf"/>
</dbReference>
<keyword evidence="9" id="KW-0406">Ion transport</keyword>
<feature type="region of interest" description="Disordered" evidence="16">
    <location>
        <begin position="1871"/>
        <end position="1906"/>
    </location>
</feature>
<proteinExistence type="inferred from homology"/>
<keyword evidence="12" id="KW-0407">Ion channel</keyword>
<keyword evidence="11" id="KW-1071">Ligand-gated ion channel</keyword>
<dbReference type="FunFam" id="1.10.287.630:FF:000001">
    <property type="entry name" value="Cyclic nucleotide-gated channel alpha 3"/>
    <property type="match status" value="1"/>
</dbReference>
<dbReference type="InterPro" id="IPR050866">
    <property type="entry name" value="CNG_cation_channel"/>
</dbReference>
<dbReference type="InterPro" id="IPR016024">
    <property type="entry name" value="ARM-type_fold"/>
</dbReference>
<dbReference type="PROSITE" id="PS00916">
    <property type="entry name" value="PI3_4_KINASE_2"/>
    <property type="match status" value="1"/>
</dbReference>
<dbReference type="SMART" id="SM00145">
    <property type="entry name" value="PI3Ka"/>
    <property type="match status" value="1"/>
</dbReference>
<comment type="similarity">
    <text evidence="2">Belongs to the PI3/PI4-kinase family. Type III PI4K subfamily.</text>
</comment>
<dbReference type="SUPFAM" id="SSF48371">
    <property type="entry name" value="ARM repeat"/>
    <property type="match status" value="1"/>
</dbReference>
<dbReference type="SUPFAM" id="SSF56112">
    <property type="entry name" value="Protein kinase-like (PK-like)"/>
    <property type="match status" value="1"/>
</dbReference>
<dbReference type="InterPro" id="IPR045495">
    <property type="entry name" value="PI4K_N"/>
</dbReference>
<dbReference type="Gene3D" id="1.10.287.70">
    <property type="match status" value="1"/>
</dbReference>
<dbReference type="InterPro" id="IPR036940">
    <property type="entry name" value="PI3/4_kinase_cat_sf"/>
</dbReference>
<feature type="region of interest" description="Disordered" evidence="16">
    <location>
        <begin position="2475"/>
        <end position="2519"/>
    </location>
</feature>
<comment type="similarity">
    <text evidence="3">Belongs to the Orai family.</text>
</comment>
<dbReference type="GO" id="GO:0044877">
    <property type="term" value="F:protein-containing complex binding"/>
    <property type="evidence" value="ECO:0007669"/>
    <property type="project" value="TreeGrafter"/>
</dbReference>
<feature type="transmembrane region" description="Helical" evidence="17">
    <location>
        <begin position="2351"/>
        <end position="2374"/>
    </location>
</feature>
<feature type="domain" description="PIK helical" evidence="20">
    <location>
        <begin position="1564"/>
        <end position="1750"/>
    </location>
</feature>
<dbReference type="SUPFAM" id="SSF81324">
    <property type="entry name" value="Voltage-gated potassium channels"/>
    <property type="match status" value="1"/>
</dbReference>
<evidence type="ECO:0000256" key="9">
    <source>
        <dbReference type="ARBA" id="ARBA00023065"/>
    </source>
</evidence>
<dbReference type="InterPro" id="IPR000595">
    <property type="entry name" value="cNMP-bd_dom"/>
</dbReference>
<dbReference type="InterPro" id="IPR032406">
    <property type="entry name" value="CLZ_dom"/>
</dbReference>
<keyword evidence="7" id="KW-0418">Kinase</keyword>
<dbReference type="GO" id="GO:0005222">
    <property type="term" value="F:intracellularly cAMP-activated cation channel activity"/>
    <property type="evidence" value="ECO:0007669"/>
    <property type="project" value="TreeGrafter"/>
</dbReference>
<evidence type="ECO:0000256" key="15">
    <source>
        <dbReference type="ARBA" id="ARBA00080439"/>
    </source>
</evidence>
<dbReference type="Gene3D" id="1.10.1070.11">
    <property type="entry name" value="Phosphatidylinositol 3-/4-kinase, catalytic domain"/>
    <property type="match status" value="1"/>
</dbReference>
<keyword evidence="6 17" id="KW-0812">Transmembrane</keyword>
<evidence type="ECO:0000256" key="16">
    <source>
        <dbReference type="SAM" id="MobiDB-lite"/>
    </source>
</evidence>
<evidence type="ECO:0000256" key="11">
    <source>
        <dbReference type="ARBA" id="ARBA00023286"/>
    </source>
</evidence>
<evidence type="ECO:0000256" key="4">
    <source>
        <dbReference type="ARBA" id="ARBA00022448"/>
    </source>
</evidence>
<dbReference type="Gene3D" id="3.30.1010.10">
    <property type="entry name" value="Phosphatidylinositol 3-kinase Catalytic Subunit, Chain A, domain 4"/>
    <property type="match status" value="1"/>
</dbReference>
<dbReference type="Gene3D" id="2.60.120.10">
    <property type="entry name" value="Jelly Rolls"/>
    <property type="match status" value="1"/>
</dbReference>
<comment type="function">
    <text evidence="13">Ca(2+) release-activated Ca(2+)-like (CRAC-like) channel subunit which mediates Ca(2+) influx and increase in Ca(2+)-selective current by synergy with the Ca(2+) sensor, stim-1. Required for Ca(2+) and IP3-dependent contractile activity of sheath cells and the spermatheca. Affects brood size and somatic cell function.</text>
</comment>
<evidence type="ECO:0000313" key="22">
    <source>
        <dbReference type="Proteomes" id="UP000605970"/>
    </source>
</evidence>
<feature type="transmembrane region" description="Helical" evidence="17">
    <location>
        <begin position="2698"/>
        <end position="2722"/>
    </location>
</feature>
<dbReference type="InterPro" id="IPR001263">
    <property type="entry name" value="PI3K_accessory_dom"/>
</dbReference>
<dbReference type="PANTHER" id="PTHR45638">
    <property type="entry name" value="CYCLIC NUCLEOTIDE-GATED CATION CHANNEL SUBUNIT A"/>
    <property type="match status" value="1"/>
</dbReference>
<dbReference type="GO" id="GO:0005223">
    <property type="term" value="F:intracellularly cGMP-activated cation channel activity"/>
    <property type="evidence" value="ECO:0007669"/>
    <property type="project" value="TreeGrafter"/>
</dbReference>
<dbReference type="SMART" id="SM00100">
    <property type="entry name" value="cNMP"/>
    <property type="match status" value="1"/>
</dbReference>
<evidence type="ECO:0000313" key="21">
    <source>
        <dbReference type="EMBL" id="KAF7638915.1"/>
    </source>
</evidence>
<evidence type="ECO:0000256" key="13">
    <source>
        <dbReference type="ARBA" id="ARBA00057852"/>
    </source>
</evidence>
<evidence type="ECO:0000256" key="12">
    <source>
        <dbReference type="ARBA" id="ARBA00023303"/>
    </source>
</evidence>
<dbReference type="EMBL" id="JABEBT010000009">
    <property type="protein sequence ID" value="KAF7638915.1"/>
    <property type="molecule type" value="Genomic_DNA"/>
</dbReference>
<accession>A0A8T0A0G6</accession>
<dbReference type="Gene3D" id="1.20.140.140">
    <property type="entry name" value="Calcium release-activated calcium channel protein Orai"/>
    <property type="match status" value="1"/>
</dbReference>
<dbReference type="GO" id="GO:0017071">
    <property type="term" value="C:intracellular cyclic nucleotide activated cation channel complex"/>
    <property type="evidence" value="ECO:0007669"/>
    <property type="project" value="TreeGrafter"/>
</dbReference>
<feature type="transmembrane region" description="Helical" evidence="17">
    <location>
        <begin position="2412"/>
        <end position="2428"/>
    </location>
</feature>
<organism evidence="21 22">
    <name type="scientific">Meloidogyne graminicola</name>
    <dbReference type="NCBI Taxonomy" id="189291"/>
    <lineage>
        <taxon>Eukaryota</taxon>
        <taxon>Metazoa</taxon>
        <taxon>Ecdysozoa</taxon>
        <taxon>Nematoda</taxon>
        <taxon>Chromadorea</taxon>
        <taxon>Rhabditida</taxon>
        <taxon>Tylenchina</taxon>
        <taxon>Tylenchomorpha</taxon>
        <taxon>Tylenchoidea</taxon>
        <taxon>Meloidogynidae</taxon>
        <taxon>Meloidogyninae</taxon>
        <taxon>Meloidogyne</taxon>
    </lineage>
</organism>
<dbReference type="Gene3D" id="1.25.40.70">
    <property type="entry name" value="Phosphatidylinositol 3-kinase, accessory domain (PIK)"/>
    <property type="match status" value="1"/>
</dbReference>
<evidence type="ECO:0000256" key="5">
    <source>
        <dbReference type="ARBA" id="ARBA00022679"/>
    </source>
</evidence>
<dbReference type="GO" id="GO:0005886">
    <property type="term" value="C:plasma membrane"/>
    <property type="evidence" value="ECO:0007669"/>
    <property type="project" value="TreeGrafter"/>
</dbReference>
<dbReference type="Pfam" id="PF00027">
    <property type="entry name" value="cNMP_binding"/>
    <property type="match status" value="1"/>
</dbReference>
<dbReference type="Gene3D" id="1.10.287.630">
    <property type="entry name" value="Helix hairpin bin"/>
    <property type="match status" value="1"/>
</dbReference>
<dbReference type="SUPFAM" id="SSF51206">
    <property type="entry name" value="cAMP-binding domain-like"/>
    <property type="match status" value="1"/>
</dbReference>
<evidence type="ECO:0000259" key="19">
    <source>
        <dbReference type="PROSITE" id="PS50290"/>
    </source>
</evidence>
<dbReference type="GO" id="GO:0016301">
    <property type="term" value="F:kinase activity"/>
    <property type="evidence" value="ECO:0007669"/>
    <property type="project" value="UniProtKB-KW"/>
</dbReference>
<dbReference type="FunFam" id="1.10.287.70:FF:000367">
    <property type="entry name" value="Cyclic nucleotide-gated cation channel"/>
    <property type="match status" value="1"/>
</dbReference>
<dbReference type="InterPro" id="IPR012446">
    <property type="entry name" value="CRAC_channel"/>
</dbReference>
<dbReference type="InterPro" id="IPR018488">
    <property type="entry name" value="cNMP-bd_CS"/>
</dbReference>
<dbReference type="PANTHER" id="PTHR45638:SF11">
    <property type="entry name" value="CYCLIC NUCLEOTIDE-GATED CATION CHANNEL SUBUNIT A"/>
    <property type="match status" value="1"/>
</dbReference>
<evidence type="ECO:0000259" key="20">
    <source>
        <dbReference type="PROSITE" id="PS51545"/>
    </source>
</evidence>
<keyword evidence="22" id="KW-1185">Reference proteome</keyword>
<dbReference type="Gene3D" id="1.20.5.300">
    <property type="match status" value="1"/>
</dbReference>
<evidence type="ECO:0000256" key="14">
    <source>
        <dbReference type="ARBA" id="ARBA00070070"/>
    </source>
</evidence>
<keyword evidence="10 17" id="KW-0472">Membrane</keyword>
<keyword evidence="5" id="KW-0808">Transferase</keyword>
<dbReference type="PROSITE" id="PS00888">
    <property type="entry name" value="CNMP_BINDING_1"/>
    <property type="match status" value="1"/>
</dbReference>
<dbReference type="Pfam" id="PF19274">
    <property type="entry name" value="PI4K_N"/>
    <property type="match status" value="3"/>
</dbReference>